<reference evidence="1 2" key="2">
    <citation type="submission" date="2018-11" db="EMBL/GenBank/DDBJ databases">
        <authorList>
            <consortium name="Pathogen Informatics"/>
        </authorList>
    </citation>
    <scope>NUCLEOTIDE SEQUENCE [LARGE SCALE GENOMIC DNA]</scope>
    <source>
        <strain evidence="1 2">NST_G2</strain>
    </source>
</reference>
<name>A0A183S9T7_SCHSO</name>
<dbReference type="WBParaSite" id="SSLN_0000102501-mRNA-1">
    <property type="protein sequence ID" value="SSLN_0000102501-mRNA-1"/>
    <property type="gene ID" value="SSLN_0000102501"/>
</dbReference>
<evidence type="ECO:0000313" key="2">
    <source>
        <dbReference type="Proteomes" id="UP000275846"/>
    </source>
</evidence>
<reference evidence="3" key="1">
    <citation type="submission" date="2016-06" db="UniProtKB">
        <authorList>
            <consortium name="WormBaseParasite"/>
        </authorList>
    </citation>
    <scope>IDENTIFICATION</scope>
</reference>
<keyword evidence="2" id="KW-1185">Reference proteome</keyword>
<dbReference type="AlphaFoldDB" id="A0A183S9T7"/>
<gene>
    <name evidence="1" type="ORF">SSLN_LOCUS985</name>
</gene>
<dbReference type="OrthoDB" id="6277907at2759"/>
<protein>
    <submittedName>
        <fullName evidence="3">Transformation transcription domain-associated</fullName>
    </submittedName>
</protein>
<accession>A0A183S9T7</accession>
<dbReference type="InterPro" id="IPR046807">
    <property type="entry name" value="Tra1_central"/>
</dbReference>
<evidence type="ECO:0000313" key="1">
    <source>
        <dbReference type="EMBL" id="VDL86654.1"/>
    </source>
</evidence>
<sequence>MLTKIKGAYANLFNSELVDSELKDYIYEIFINIQHFLTETQPQFIKESPVQRLRHICLEILQKIRNVDFFKPYAPSLISLLFKLIEEIPILVVLMYQLFKQQIHHDVSEFIPLIMEFINMKPLPEQRLDPAFRQDKFIDFLAAQVKTLSFLAYVIKIYQDLVEQHSTALVKGMMNLLVTCPPSVTNMRKEFFIAARHILGAQEIRPSEFSSGIHSCG</sequence>
<evidence type="ECO:0000313" key="3">
    <source>
        <dbReference type="WBParaSite" id="SSLN_0000102501-mRNA-1"/>
    </source>
</evidence>
<dbReference type="STRING" id="70667.A0A183S9T7"/>
<dbReference type="EMBL" id="UYSU01001216">
    <property type="protein sequence ID" value="VDL86654.1"/>
    <property type="molecule type" value="Genomic_DNA"/>
</dbReference>
<proteinExistence type="predicted"/>
<organism evidence="3">
    <name type="scientific">Schistocephalus solidus</name>
    <name type="common">Tapeworm</name>
    <dbReference type="NCBI Taxonomy" id="70667"/>
    <lineage>
        <taxon>Eukaryota</taxon>
        <taxon>Metazoa</taxon>
        <taxon>Spiralia</taxon>
        <taxon>Lophotrochozoa</taxon>
        <taxon>Platyhelminthes</taxon>
        <taxon>Cestoda</taxon>
        <taxon>Eucestoda</taxon>
        <taxon>Diphyllobothriidea</taxon>
        <taxon>Diphyllobothriidae</taxon>
        <taxon>Schistocephalus</taxon>
    </lineage>
</organism>
<dbReference type="Pfam" id="PF20175">
    <property type="entry name" value="Tra1_central"/>
    <property type="match status" value="1"/>
</dbReference>
<dbReference type="Proteomes" id="UP000275846">
    <property type="component" value="Unassembled WGS sequence"/>
</dbReference>